<dbReference type="EMBL" id="LSBJ02000004">
    <property type="protein sequence ID" value="OWT42951.1"/>
    <property type="molecule type" value="Genomic_DNA"/>
</dbReference>
<name>A0A219AQE8_METCM</name>
<evidence type="ECO:0000313" key="2">
    <source>
        <dbReference type="Proteomes" id="UP000078397"/>
    </source>
</evidence>
<gene>
    <name evidence="1" type="ORF">VFPPC_17856</name>
</gene>
<dbReference type="RefSeq" id="XP_022285414.1">
    <property type="nucleotide sequence ID" value="XM_022429532.1"/>
</dbReference>
<dbReference type="AlphaFoldDB" id="A0A219AQE8"/>
<sequence>MEPGLQAAPCAYTLDSRTCRAHPYEAPRADECIQGGETWPSCPSQEATGRVSHTIRVCLERGGPMCTGIGRCHASDRQGKPSLEQHNMLSSMTSAGKVPEDVNIGAFQSSGCQARLAFVSRCMTPTAKTVLRRLSRCWGMAYAYYESWTGAN</sequence>
<dbReference type="KEGG" id="pchm:VFPPC_17856"/>
<proteinExistence type="predicted"/>
<dbReference type="Proteomes" id="UP000078397">
    <property type="component" value="Unassembled WGS sequence"/>
</dbReference>
<dbReference type="GeneID" id="33936762"/>
<organism evidence="1 2">
    <name type="scientific">Pochonia chlamydosporia 170</name>
    <dbReference type="NCBI Taxonomy" id="1380566"/>
    <lineage>
        <taxon>Eukaryota</taxon>
        <taxon>Fungi</taxon>
        <taxon>Dikarya</taxon>
        <taxon>Ascomycota</taxon>
        <taxon>Pezizomycotina</taxon>
        <taxon>Sordariomycetes</taxon>
        <taxon>Hypocreomycetidae</taxon>
        <taxon>Hypocreales</taxon>
        <taxon>Clavicipitaceae</taxon>
        <taxon>Pochonia</taxon>
    </lineage>
</organism>
<keyword evidence="2" id="KW-1185">Reference proteome</keyword>
<reference evidence="1 2" key="1">
    <citation type="journal article" date="2016" name="PLoS Pathog.">
        <title>Biosynthesis of antibiotic leucinostatins in bio-control fungus Purpureocillium lilacinum and their inhibition on phytophthora revealed by genome mining.</title>
        <authorList>
            <person name="Wang G."/>
            <person name="Liu Z."/>
            <person name="Lin R."/>
            <person name="Li E."/>
            <person name="Mao Z."/>
            <person name="Ling J."/>
            <person name="Yang Y."/>
            <person name="Yin W.B."/>
            <person name="Xie B."/>
        </authorList>
    </citation>
    <scope>NUCLEOTIDE SEQUENCE [LARGE SCALE GENOMIC DNA]</scope>
    <source>
        <strain evidence="1">170</strain>
    </source>
</reference>
<accession>A0A219AQE8</accession>
<comment type="caution">
    <text evidence="1">The sequence shown here is derived from an EMBL/GenBank/DDBJ whole genome shotgun (WGS) entry which is preliminary data.</text>
</comment>
<evidence type="ECO:0000313" key="1">
    <source>
        <dbReference type="EMBL" id="OWT42951.1"/>
    </source>
</evidence>
<protein>
    <submittedName>
        <fullName evidence="1">Uncharacterized protein</fullName>
    </submittedName>
</protein>